<proteinExistence type="predicted"/>
<dbReference type="PROSITE" id="PS50112">
    <property type="entry name" value="PAS"/>
    <property type="match status" value="2"/>
</dbReference>
<dbReference type="PROSITE" id="PS50113">
    <property type="entry name" value="PAC"/>
    <property type="match status" value="2"/>
</dbReference>
<dbReference type="NCBIfam" id="TIGR00229">
    <property type="entry name" value="sensory_box"/>
    <property type="match status" value="2"/>
</dbReference>
<protein>
    <recommendedName>
        <fullName evidence="2">histidine kinase</fullName>
        <ecNumber evidence="2">2.7.13.3</ecNumber>
    </recommendedName>
</protein>
<dbReference type="SMART" id="SM00448">
    <property type="entry name" value="REC"/>
    <property type="match status" value="1"/>
</dbReference>
<dbReference type="SUPFAM" id="SSF55874">
    <property type="entry name" value="ATPase domain of HSP90 chaperone/DNA topoisomerase II/histidine kinase"/>
    <property type="match status" value="1"/>
</dbReference>
<dbReference type="Gene3D" id="3.30.450.20">
    <property type="entry name" value="PAS domain"/>
    <property type="match status" value="2"/>
</dbReference>
<feature type="domain" description="PAC" evidence="8">
    <location>
        <begin position="89"/>
        <end position="141"/>
    </location>
</feature>
<dbReference type="SUPFAM" id="SSF55785">
    <property type="entry name" value="PYP-like sensor domain (PAS domain)"/>
    <property type="match status" value="2"/>
</dbReference>
<evidence type="ECO:0000259" key="7">
    <source>
        <dbReference type="PROSITE" id="PS50112"/>
    </source>
</evidence>
<dbReference type="SMART" id="SM00388">
    <property type="entry name" value="HisKA"/>
    <property type="match status" value="1"/>
</dbReference>
<dbReference type="InterPro" id="IPR035965">
    <property type="entry name" value="PAS-like_dom_sf"/>
</dbReference>
<dbReference type="InterPro" id="IPR036890">
    <property type="entry name" value="HATPase_C_sf"/>
</dbReference>
<dbReference type="InterPro" id="IPR003661">
    <property type="entry name" value="HisK_dim/P_dom"/>
</dbReference>
<dbReference type="GO" id="GO:0000155">
    <property type="term" value="F:phosphorelay sensor kinase activity"/>
    <property type="evidence" value="ECO:0007669"/>
    <property type="project" value="InterPro"/>
</dbReference>
<dbReference type="PROSITE" id="PS50110">
    <property type="entry name" value="RESPONSE_REGULATORY"/>
    <property type="match status" value="1"/>
</dbReference>
<dbReference type="PANTHER" id="PTHR43065">
    <property type="entry name" value="SENSOR HISTIDINE KINASE"/>
    <property type="match status" value="1"/>
</dbReference>
<feature type="domain" description="PAS" evidence="7">
    <location>
        <begin position="142"/>
        <end position="213"/>
    </location>
</feature>
<accession>A0A1N6KHT6</accession>
<dbReference type="InterPro" id="IPR001789">
    <property type="entry name" value="Sig_transdc_resp-reg_receiver"/>
</dbReference>
<dbReference type="SUPFAM" id="SSF52172">
    <property type="entry name" value="CheY-like"/>
    <property type="match status" value="1"/>
</dbReference>
<dbReference type="InterPro" id="IPR001610">
    <property type="entry name" value="PAC"/>
</dbReference>
<dbReference type="SUPFAM" id="SSF47384">
    <property type="entry name" value="Homodimeric domain of signal transducing histidine kinase"/>
    <property type="match status" value="1"/>
</dbReference>
<feature type="domain" description="Response regulatory" evidence="6">
    <location>
        <begin position="525"/>
        <end position="640"/>
    </location>
</feature>
<dbReference type="Gene3D" id="3.40.50.2300">
    <property type="match status" value="1"/>
</dbReference>
<evidence type="ECO:0000256" key="1">
    <source>
        <dbReference type="ARBA" id="ARBA00000085"/>
    </source>
</evidence>
<evidence type="ECO:0000313" key="9">
    <source>
        <dbReference type="EMBL" id="SIO55897.1"/>
    </source>
</evidence>
<dbReference type="CDD" id="cd00082">
    <property type="entry name" value="HisKA"/>
    <property type="match status" value="1"/>
</dbReference>
<evidence type="ECO:0000313" key="10">
    <source>
        <dbReference type="Proteomes" id="UP000184693"/>
    </source>
</evidence>
<dbReference type="Pfam" id="PF13426">
    <property type="entry name" value="PAS_9"/>
    <property type="match status" value="2"/>
</dbReference>
<evidence type="ECO:0000256" key="2">
    <source>
        <dbReference type="ARBA" id="ARBA00012438"/>
    </source>
</evidence>
<dbReference type="PROSITE" id="PS50109">
    <property type="entry name" value="HIS_KIN"/>
    <property type="match status" value="1"/>
</dbReference>
<evidence type="ECO:0000259" key="6">
    <source>
        <dbReference type="PROSITE" id="PS50110"/>
    </source>
</evidence>
<evidence type="ECO:0000259" key="8">
    <source>
        <dbReference type="PROSITE" id="PS50113"/>
    </source>
</evidence>
<dbReference type="InterPro" id="IPR036097">
    <property type="entry name" value="HisK_dim/P_sf"/>
</dbReference>
<feature type="domain" description="Histidine kinase" evidence="5">
    <location>
        <begin position="289"/>
        <end position="508"/>
    </location>
</feature>
<dbReference type="SMART" id="SM00091">
    <property type="entry name" value="PAS"/>
    <property type="match status" value="2"/>
</dbReference>
<dbReference type="Gene3D" id="3.30.565.10">
    <property type="entry name" value="Histidine kinase-like ATPase, C-terminal domain"/>
    <property type="match status" value="1"/>
</dbReference>
<comment type="catalytic activity">
    <reaction evidence="1">
        <text>ATP + protein L-histidine = ADP + protein N-phospho-L-histidine.</text>
        <dbReference type="EC" id="2.7.13.3"/>
    </reaction>
</comment>
<dbReference type="OrthoDB" id="5389366at2"/>
<dbReference type="Gene3D" id="1.10.287.130">
    <property type="match status" value="1"/>
</dbReference>
<dbReference type="CDD" id="cd00130">
    <property type="entry name" value="PAS"/>
    <property type="match status" value="2"/>
</dbReference>
<dbReference type="Pfam" id="PF00512">
    <property type="entry name" value="HisKA"/>
    <property type="match status" value="1"/>
</dbReference>
<dbReference type="SMART" id="SM00086">
    <property type="entry name" value="PAC"/>
    <property type="match status" value="2"/>
</dbReference>
<dbReference type="InterPro" id="IPR011006">
    <property type="entry name" value="CheY-like_superfamily"/>
</dbReference>
<name>A0A1N6KHT6_9BURK</name>
<feature type="domain" description="PAS" evidence="7">
    <location>
        <begin position="30"/>
        <end position="87"/>
    </location>
</feature>
<feature type="modified residue" description="4-aspartylphosphate" evidence="4">
    <location>
        <position position="575"/>
    </location>
</feature>
<feature type="domain" description="PAC" evidence="8">
    <location>
        <begin position="217"/>
        <end position="269"/>
    </location>
</feature>
<dbReference type="AlphaFoldDB" id="A0A1N6KHT6"/>
<dbReference type="EMBL" id="FSRM01000002">
    <property type="protein sequence ID" value="SIO55897.1"/>
    <property type="molecule type" value="Genomic_DNA"/>
</dbReference>
<dbReference type="InterPro" id="IPR005467">
    <property type="entry name" value="His_kinase_dom"/>
</dbReference>
<evidence type="ECO:0000256" key="3">
    <source>
        <dbReference type="ARBA" id="ARBA00022553"/>
    </source>
</evidence>
<dbReference type="EC" id="2.7.13.3" evidence="2"/>
<dbReference type="InterPro" id="IPR000700">
    <property type="entry name" value="PAS-assoc_C"/>
</dbReference>
<gene>
    <name evidence="9" type="ORF">SAMN05444168_7186</name>
</gene>
<keyword evidence="3 4" id="KW-0597">Phosphoprotein</keyword>
<organism evidence="9 10">
    <name type="scientific">Paraburkholderia phenazinium</name>
    <dbReference type="NCBI Taxonomy" id="60549"/>
    <lineage>
        <taxon>Bacteria</taxon>
        <taxon>Pseudomonadati</taxon>
        <taxon>Pseudomonadota</taxon>
        <taxon>Betaproteobacteria</taxon>
        <taxon>Burkholderiales</taxon>
        <taxon>Burkholderiaceae</taxon>
        <taxon>Paraburkholderia</taxon>
    </lineage>
</organism>
<dbReference type="SMART" id="SM00387">
    <property type="entry name" value="HATPase_c"/>
    <property type="match status" value="1"/>
</dbReference>
<dbReference type="Proteomes" id="UP000184693">
    <property type="component" value="Unassembled WGS sequence"/>
</dbReference>
<dbReference type="PANTHER" id="PTHR43065:SF49">
    <property type="entry name" value="HISTIDINE KINASE"/>
    <property type="match status" value="1"/>
</dbReference>
<dbReference type="InterPro" id="IPR003594">
    <property type="entry name" value="HATPase_dom"/>
</dbReference>
<sequence length="640" mass="69825">MTTDNHAAPAGLTDAQRFELLVTSVKDYAIYMLDTRGYIVSWNAGAQRFKGYVASEIIGKHFSQFYTDEDRASGVPERALRTALEEGKFEDEGWRVRKDGTRFWASVVVDPIRDNSGELVGFAKITRDISERKVAEEELRKSEQQFRLLVHGVTDYAIYLLSPAGEITSWNAGAARIKGYQQHEIVGQHFSRFYTEEDRARGVPALTLAMAARDGRAELEGWRVRKDGSRFWANVVVDAIRDEFGTLLGFAKVTRDITERKEAAAALERANAALFQSQKMEAIGQLTGGVAHDFNNLLAVISNGLQVLSAQSRTHLDTRMLDAMQRAVDRGASLTQQLLSFARQQPLKAESHDVNTIIRAFEPVLHRAVNDSISLEVELAAERTVVLLDAARFEAALLNLVVNARDAMPGGGTIAISTERVELKVGDVGGLPAGTYIRAAVSDTGTGMSPEVAARAFEPFFTTKEIGKGTGLGLSQVYGFITQSGGDVVIRSVGGNGTTIEIYLPAIAGAPVPAKDYSAHLTAETVLLVEDEPDLLAAASELFQSIGYEVVTASNGLDAVDILMRRSRIDILFSDIVMSHGISGLELARLVREQFPAVKIVLASGYPLAVLRREHGELGEFTFVHKPYRLADLAKALRAG</sequence>
<evidence type="ECO:0000256" key="4">
    <source>
        <dbReference type="PROSITE-ProRule" id="PRU00169"/>
    </source>
</evidence>
<dbReference type="RefSeq" id="WP_074268900.1">
    <property type="nucleotide sequence ID" value="NZ_FSRM01000002.1"/>
</dbReference>
<dbReference type="InterPro" id="IPR000014">
    <property type="entry name" value="PAS"/>
</dbReference>
<evidence type="ECO:0000259" key="5">
    <source>
        <dbReference type="PROSITE" id="PS50109"/>
    </source>
</evidence>
<dbReference type="PRINTS" id="PR00344">
    <property type="entry name" value="BCTRLSENSOR"/>
</dbReference>
<dbReference type="Pfam" id="PF00072">
    <property type="entry name" value="Response_reg"/>
    <property type="match status" value="1"/>
</dbReference>
<dbReference type="Pfam" id="PF02518">
    <property type="entry name" value="HATPase_c"/>
    <property type="match status" value="1"/>
</dbReference>
<dbReference type="InterPro" id="IPR004358">
    <property type="entry name" value="Sig_transdc_His_kin-like_C"/>
</dbReference>
<reference evidence="9 10" key="1">
    <citation type="submission" date="2016-11" db="EMBL/GenBank/DDBJ databases">
        <authorList>
            <person name="Jaros S."/>
            <person name="Januszkiewicz K."/>
            <person name="Wedrychowicz H."/>
        </authorList>
    </citation>
    <scope>NUCLEOTIDE SEQUENCE [LARGE SCALE GENOMIC DNA]</scope>
    <source>
        <strain evidence="9 10">GAS86</strain>
    </source>
</reference>